<gene>
    <name evidence="3" type="ORF">D1B33_14990</name>
</gene>
<keyword evidence="1" id="KW-0175">Coiled coil</keyword>
<feature type="transmembrane region" description="Helical" evidence="2">
    <location>
        <begin position="6"/>
        <end position="21"/>
    </location>
</feature>
<keyword evidence="2" id="KW-0812">Transmembrane</keyword>
<evidence type="ECO:0000256" key="2">
    <source>
        <dbReference type="SAM" id="Phobius"/>
    </source>
</evidence>
<dbReference type="RefSeq" id="WP_118877210.1">
    <property type="nucleotide sequence ID" value="NZ_QWEI01000009.1"/>
</dbReference>
<comment type="caution">
    <text evidence="3">The sequence shown here is derived from an EMBL/GenBank/DDBJ whole genome shotgun (WGS) entry which is preliminary data.</text>
</comment>
<evidence type="ECO:0000313" key="3">
    <source>
        <dbReference type="EMBL" id="RHW34096.1"/>
    </source>
</evidence>
<accession>A0A396S4M0</accession>
<protein>
    <submittedName>
        <fullName evidence="3">Uncharacterized protein</fullName>
    </submittedName>
</protein>
<sequence>MDFLFYITIIVGLYLICYGYVKKQENEVKKKEIELEEKKIELEMKKLEVSKNYYKESERQ</sequence>
<keyword evidence="2" id="KW-0472">Membrane</keyword>
<proteinExistence type="predicted"/>
<evidence type="ECO:0000256" key="1">
    <source>
        <dbReference type="SAM" id="Coils"/>
    </source>
</evidence>
<keyword evidence="4" id="KW-1185">Reference proteome</keyword>
<keyword evidence="2" id="KW-1133">Transmembrane helix</keyword>
<feature type="coiled-coil region" evidence="1">
    <location>
        <begin position="21"/>
        <end position="50"/>
    </location>
</feature>
<dbReference type="EMBL" id="QWEI01000009">
    <property type="protein sequence ID" value="RHW34096.1"/>
    <property type="molecule type" value="Genomic_DNA"/>
</dbReference>
<evidence type="ECO:0000313" key="4">
    <source>
        <dbReference type="Proteomes" id="UP000265692"/>
    </source>
</evidence>
<reference evidence="3 4" key="1">
    <citation type="submission" date="2018-08" db="EMBL/GenBank/DDBJ databases">
        <title>Lysinibacillus sp. YLB-03 draft genome sequence.</title>
        <authorList>
            <person name="Yu L."/>
        </authorList>
    </citation>
    <scope>NUCLEOTIDE SEQUENCE [LARGE SCALE GENOMIC DNA]</scope>
    <source>
        <strain evidence="3 4">YLB-03</strain>
    </source>
</reference>
<dbReference type="Proteomes" id="UP000265692">
    <property type="component" value="Unassembled WGS sequence"/>
</dbReference>
<organism evidence="3 4">
    <name type="scientific">Ureibacillus yapensis</name>
    <dbReference type="NCBI Taxonomy" id="2304605"/>
    <lineage>
        <taxon>Bacteria</taxon>
        <taxon>Bacillati</taxon>
        <taxon>Bacillota</taxon>
        <taxon>Bacilli</taxon>
        <taxon>Bacillales</taxon>
        <taxon>Caryophanaceae</taxon>
        <taxon>Ureibacillus</taxon>
    </lineage>
</organism>
<name>A0A396S4M0_9BACL</name>
<dbReference type="AlphaFoldDB" id="A0A396S4M0"/>